<sequence>MVRQKLKSLITSFIPDDDYLAILYPNGTVKIWSTCTGSLFAEWKQSDGGPVSYSFMACGFVGKKRKKEERDTCLLALGTNDGDILVVNVLTGEKKWNSTGENRSGLVGLSFANKGHSLHIVGTDGMASEMNSETGEVILQFKASKAPITSSAFSCGEKIFAVASNRIRVLSMENGKKLLKFPGDPGAVQYISISDDAKAILISEFGEKHLQVWTFDLNSKTSSRGPVLSMRRPPLSFECKNGYDGERGLFVLAVSDSGVAYIWNLNTISQDEVNPKKITVKAKPSEVYQNTANAKKNRINIIAARLCAIQPDKAVSVLISYGSIDSPQFDHVNVSDPGEDIVITAKYETEIVPDGFLARTGLPNSDLEATVNPDKNRKTNKKRAASDPDLATSIDMTDLGNEEAMDGVLADDDLNEPTMGEKLASLNLLENGKTNSPEKQESSPSAKPPSADSVNVLLKQALHADDRSLLLDCLYTQEDKVIANSISLLNLSDVLKLYHSLVSIIQSRGAVLACALPWLRSLLLQHASGIMSQESSLLALNSLYQLIESRVSTFQSARQVSSCLDVLYAGIINDEVEENDKVTPIIYQDKDETDEEDSEDVMETDHDSNEKDASDEALDGVTDFEGIDDISD</sequence>
<dbReference type="InterPro" id="IPR015943">
    <property type="entry name" value="WD40/YVTN_repeat-like_dom_sf"/>
</dbReference>
<evidence type="ECO:0000259" key="3">
    <source>
        <dbReference type="Pfam" id="PF12894"/>
    </source>
</evidence>
<dbReference type="Gene3D" id="2.130.10.10">
    <property type="entry name" value="YVTN repeat-like/Quinoprotein amine dehydrogenase"/>
    <property type="match status" value="1"/>
</dbReference>
<evidence type="ECO:0000313" key="4">
    <source>
        <dbReference type="EMBL" id="GAV65984.1"/>
    </source>
</evidence>
<evidence type="ECO:0000259" key="2">
    <source>
        <dbReference type="Pfam" id="PF04003"/>
    </source>
</evidence>
<feature type="compositionally biased region" description="Basic and acidic residues" evidence="1">
    <location>
        <begin position="603"/>
        <end position="614"/>
    </location>
</feature>
<dbReference type="InterPro" id="IPR001680">
    <property type="entry name" value="WD40_rpt"/>
</dbReference>
<dbReference type="AlphaFoldDB" id="A0A1Q3BDQ7"/>
<feature type="domain" description="Anaphase-promoting complex subunit 4-like WD40" evidence="3">
    <location>
        <begin position="74"/>
        <end position="150"/>
    </location>
</feature>
<feature type="region of interest" description="Disordered" evidence="1">
    <location>
        <begin position="358"/>
        <end position="398"/>
    </location>
</feature>
<feature type="domain" description="Small-subunit processome Utp12" evidence="2">
    <location>
        <begin position="466"/>
        <end position="567"/>
    </location>
</feature>
<keyword evidence="5" id="KW-1185">Reference proteome</keyword>
<dbReference type="InParanoid" id="A0A1Q3BDQ7"/>
<proteinExistence type="predicted"/>
<dbReference type="EMBL" id="BDDD01000447">
    <property type="protein sequence ID" value="GAV65984.1"/>
    <property type="molecule type" value="Genomic_DNA"/>
</dbReference>
<comment type="caution">
    <text evidence="4">The sequence shown here is derived from an EMBL/GenBank/DDBJ whole genome shotgun (WGS) entry which is preliminary data.</text>
</comment>
<accession>A0A1Q3BDQ7</accession>
<gene>
    <name evidence="4" type="ORF">CFOL_v3_09495</name>
</gene>
<dbReference type="STRING" id="3775.A0A1Q3BDQ7"/>
<dbReference type="SMART" id="SM00320">
    <property type="entry name" value="WD40"/>
    <property type="match status" value="3"/>
</dbReference>
<evidence type="ECO:0000256" key="1">
    <source>
        <dbReference type="SAM" id="MobiDB-lite"/>
    </source>
</evidence>
<feature type="region of interest" description="Disordered" evidence="1">
    <location>
        <begin position="432"/>
        <end position="452"/>
    </location>
</feature>
<name>A0A1Q3BDQ7_CEPFO</name>
<dbReference type="SUPFAM" id="SSF50978">
    <property type="entry name" value="WD40 repeat-like"/>
    <property type="match status" value="1"/>
</dbReference>
<organism evidence="4 5">
    <name type="scientific">Cephalotus follicularis</name>
    <name type="common">Albany pitcher plant</name>
    <dbReference type="NCBI Taxonomy" id="3775"/>
    <lineage>
        <taxon>Eukaryota</taxon>
        <taxon>Viridiplantae</taxon>
        <taxon>Streptophyta</taxon>
        <taxon>Embryophyta</taxon>
        <taxon>Tracheophyta</taxon>
        <taxon>Spermatophyta</taxon>
        <taxon>Magnoliopsida</taxon>
        <taxon>eudicotyledons</taxon>
        <taxon>Gunneridae</taxon>
        <taxon>Pentapetalae</taxon>
        <taxon>rosids</taxon>
        <taxon>fabids</taxon>
        <taxon>Oxalidales</taxon>
        <taxon>Cephalotaceae</taxon>
        <taxon>Cephalotus</taxon>
    </lineage>
</organism>
<dbReference type="InterPro" id="IPR024977">
    <property type="entry name" value="Apc4-like_WD40_dom"/>
</dbReference>
<protein>
    <submittedName>
        <fullName evidence="4">Utp12 domain-containing protein</fullName>
    </submittedName>
</protein>
<dbReference type="Pfam" id="PF04003">
    <property type="entry name" value="Utp12"/>
    <property type="match status" value="1"/>
</dbReference>
<evidence type="ECO:0000313" key="5">
    <source>
        <dbReference type="Proteomes" id="UP000187406"/>
    </source>
</evidence>
<dbReference type="InterPro" id="IPR007148">
    <property type="entry name" value="SSU_processome_Utp12"/>
</dbReference>
<dbReference type="Pfam" id="PF12894">
    <property type="entry name" value="ANAPC4_WD40"/>
    <property type="match status" value="1"/>
</dbReference>
<dbReference type="OrthoDB" id="30195at2759"/>
<dbReference type="PANTHER" id="PTHR45290">
    <property type="entry name" value="OS03G0300300 PROTEIN"/>
    <property type="match status" value="1"/>
</dbReference>
<dbReference type="InterPro" id="IPR036322">
    <property type="entry name" value="WD40_repeat_dom_sf"/>
</dbReference>
<feature type="compositionally biased region" description="Acidic residues" evidence="1">
    <location>
        <begin position="591"/>
        <end position="602"/>
    </location>
</feature>
<dbReference type="PANTHER" id="PTHR45290:SF3">
    <property type="entry name" value="OS01G0649000 PROTEIN"/>
    <property type="match status" value="1"/>
</dbReference>
<dbReference type="Proteomes" id="UP000187406">
    <property type="component" value="Unassembled WGS sequence"/>
</dbReference>
<reference evidence="5" key="1">
    <citation type="submission" date="2016-04" db="EMBL/GenBank/DDBJ databases">
        <title>Cephalotus genome sequencing.</title>
        <authorList>
            <person name="Fukushima K."/>
            <person name="Hasebe M."/>
            <person name="Fang X."/>
        </authorList>
    </citation>
    <scope>NUCLEOTIDE SEQUENCE [LARGE SCALE GENOMIC DNA]</scope>
    <source>
        <strain evidence="5">cv. St1</strain>
    </source>
</reference>
<feature type="region of interest" description="Disordered" evidence="1">
    <location>
        <begin position="582"/>
        <end position="632"/>
    </location>
</feature>
<feature type="compositionally biased region" description="Low complexity" evidence="1">
    <location>
        <begin position="442"/>
        <end position="452"/>
    </location>
</feature>